<sequence>MPWYLFAAATPTLYSVSNFVDKFLIEKRIKDPMAITALACTASGILGIVIGIFTGFVNIGFAQILILIFAGILLTFYLIPYFEAMKLEDASRVVPLFQFIPVFTLILSTVILKETLSAKQILGLLLVVSAGLFISAEKIEGRMFRPRKSLYFMLLASFMYGLVGILFRFVVKEASFWTTLSYEYIGTGVGGMLLFLIPKVRKNLQNQISSIKSSAGIITFNNGIAIAAQMSESYALSLAAVPLVNIIGSIQPAISLVEGVILTKKFPHLIQEDITKAVVTHKFIAIIIIFIGLYLVYF</sequence>
<dbReference type="GO" id="GO:0016020">
    <property type="term" value="C:membrane"/>
    <property type="evidence" value="ECO:0007669"/>
    <property type="project" value="InterPro"/>
</dbReference>
<organism evidence="3 4">
    <name type="scientific">Candidatus Woesebacteria bacterium GW2011_GWA1_39_12</name>
    <dbReference type="NCBI Taxonomy" id="1618549"/>
    <lineage>
        <taxon>Bacteria</taxon>
        <taxon>Candidatus Woeseibacteriota</taxon>
    </lineage>
</organism>
<evidence type="ECO:0000256" key="1">
    <source>
        <dbReference type="SAM" id="Phobius"/>
    </source>
</evidence>
<dbReference type="Pfam" id="PF00892">
    <property type="entry name" value="EamA"/>
    <property type="match status" value="1"/>
</dbReference>
<dbReference type="InterPro" id="IPR000620">
    <property type="entry name" value="EamA_dom"/>
</dbReference>
<reference evidence="3 4" key="1">
    <citation type="journal article" date="2015" name="Nature">
        <title>rRNA introns, odd ribosomes, and small enigmatic genomes across a large radiation of phyla.</title>
        <authorList>
            <person name="Brown C.T."/>
            <person name="Hug L.A."/>
            <person name="Thomas B.C."/>
            <person name="Sharon I."/>
            <person name="Castelle C.J."/>
            <person name="Singh A."/>
            <person name="Wilkins M.J."/>
            <person name="Williams K.H."/>
            <person name="Banfield J.F."/>
        </authorList>
    </citation>
    <scope>NUCLEOTIDE SEQUENCE [LARGE SCALE GENOMIC DNA]</scope>
</reference>
<feature type="transmembrane region" description="Helical" evidence="1">
    <location>
        <begin position="93"/>
        <end position="112"/>
    </location>
</feature>
<feature type="transmembrane region" description="Helical" evidence="1">
    <location>
        <begin position="149"/>
        <end position="170"/>
    </location>
</feature>
<feature type="transmembrane region" description="Helical" evidence="1">
    <location>
        <begin position="32"/>
        <end position="53"/>
    </location>
</feature>
<evidence type="ECO:0000259" key="2">
    <source>
        <dbReference type="Pfam" id="PF00892"/>
    </source>
</evidence>
<dbReference type="InterPro" id="IPR037185">
    <property type="entry name" value="EmrE-like"/>
</dbReference>
<name>A0A0G0PJ02_9BACT</name>
<dbReference type="Proteomes" id="UP000034325">
    <property type="component" value="Unassembled WGS sequence"/>
</dbReference>
<feature type="transmembrane region" description="Helical" evidence="1">
    <location>
        <begin position="118"/>
        <end position="137"/>
    </location>
</feature>
<feature type="domain" description="EamA" evidence="2">
    <location>
        <begin position="2"/>
        <end position="135"/>
    </location>
</feature>
<evidence type="ECO:0000313" key="3">
    <source>
        <dbReference type="EMBL" id="KKQ98079.1"/>
    </source>
</evidence>
<dbReference type="AlphaFoldDB" id="A0A0G0PJ02"/>
<feature type="transmembrane region" description="Helical" evidence="1">
    <location>
        <begin position="59"/>
        <end position="81"/>
    </location>
</feature>
<comment type="caution">
    <text evidence="3">The sequence shown here is derived from an EMBL/GenBank/DDBJ whole genome shotgun (WGS) entry which is preliminary data.</text>
</comment>
<keyword evidence="1" id="KW-0812">Transmembrane</keyword>
<protein>
    <submittedName>
        <fullName evidence="3">Conserved hypothetical membrane protein, DUF6 family</fullName>
    </submittedName>
</protein>
<gene>
    <name evidence="3" type="ORF">UT23_C0005G0002</name>
</gene>
<keyword evidence="1" id="KW-0472">Membrane</keyword>
<dbReference type="SUPFAM" id="SSF103481">
    <property type="entry name" value="Multidrug resistance efflux transporter EmrE"/>
    <property type="match status" value="1"/>
</dbReference>
<keyword evidence="1" id="KW-1133">Transmembrane helix</keyword>
<dbReference type="Gene3D" id="1.10.3730.20">
    <property type="match status" value="1"/>
</dbReference>
<feature type="transmembrane region" description="Helical" evidence="1">
    <location>
        <begin position="176"/>
        <end position="197"/>
    </location>
</feature>
<feature type="transmembrane region" description="Helical" evidence="1">
    <location>
        <begin position="234"/>
        <end position="257"/>
    </location>
</feature>
<dbReference type="EMBL" id="LBWA01000005">
    <property type="protein sequence ID" value="KKQ98079.1"/>
    <property type="molecule type" value="Genomic_DNA"/>
</dbReference>
<feature type="transmembrane region" description="Helical" evidence="1">
    <location>
        <begin position="278"/>
        <end position="297"/>
    </location>
</feature>
<evidence type="ECO:0000313" key="4">
    <source>
        <dbReference type="Proteomes" id="UP000034325"/>
    </source>
</evidence>
<proteinExistence type="predicted"/>
<accession>A0A0G0PJ02</accession>